<proteinExistence type="predicted"/>
<gene>
    <name evidence="2" type="ORF">KEC16_05545</name>
</gene>
<feature type="compositionally biased region" description="Low complexity" evidence="1">
    <location>
        <begin position="1"/>
        <end position="17"/>
    </location>
</feature>
<organism evidence="2 3">
    <name type="scientific">Magnetospirillum sulfuroxidans</name>
    <dbReference type="NCBI Taxonomy" id="611300"/>
    <lineage>
        <taxon>Bacteria</taxon>
        <taxon>Pseudomonadati</taxon>
        <taxon>Pseudomonadota</taxon>
        <taxon>Alphaproteobacteria</taxon>
        <taxon>Rhodospirillales</taxon>
        <taxon>Rhodospirillaceae</taxon>
        <taxon>Magnetospirillum</taxon>
    </lineage>
</organism>
<accession>A0ABS5I9S3</accession>
<dbReference type="EMBL" id="JAGTUF010000003">
    <property type="protein sequence ID" value="MBR9971174.1"/>
    <property type="molecule type" value="Genomic_DNA"/>
</dbReference>
<dbReference type="RefSeq" id="WP_211546686.1">
    <property type="nucleotide sequence ID" value="NZ_JAGTUF010000003.1"/>
</dbReference>
<reference evidence="2 3" key="1">
    <citation type="submission" date="2021-04" db="EMBL/GenBank/DDBJ databases">
        <title>Magnetospirillum sulfuroxidans sp. nov., a facultative chemolithoautotrophic sulfur-oxidizing alphaproteobacterium isolated from freshwater sediment and proposals for Paramagetospirillum gen. nov., and Magnetospirillaceae fam. nov.</title>
        <authorList>
            <person name="Koziaeva V."/>
            <person name="Geelhoed J.S."/>
            <person name="Sorokin D.Y."/>
            <person name="Grouzdev D.S."/>
        </authorList>
    </citation>
    <scope>NUCLEOTIDE SEQUENCE [LARGE SCALE GENOMIC DNA]</scope>
    <source>
        <strain evidence="2 3">J10</strain>
    </source>
</reference>
<protein>
    <submittedName>
        <fullName evidence="2">Uncharacterized protein</fullName>
    </submittedName>
</protein>
<evidence type="ECO:0000256" key="1">
    <source>
        <dbReference type="SAM" id="MobiDB-lite"/>
    </source>
</evidence>
<comment type="caution">
    <text evidence="2">The sequence shown here is derived from an EMBL/GenBank/DDBJ whole genome shotgun (WGS) entry which is preliminary data.</text>
</comment>
<feature type="region of interest" description="Disordered" evidence="1">
    <location>
        <begin position="78"/>
        <end position="98"/>
    </location>
</feature>
<evidence type="ECO:0000313" key="3">
    <source>
        <dbReference type="Proteomes" id="UP000680714"/>
    </source>
</evidence>
<sequence>MTTIASTSSSVAATLAARPPLDSETSAKPVVTAAPTDAAQQATTVTLSDRAKAILAKAQKDQAVADQLEEFLRGLAKSRDPAAKKTSGGGGANPQASEGISKEMAAVKEWAKSDVFRNAAQGNADDTVRALVRDGRLPKLPQLEPGQMEQLSEAEKNIYGTVRALQGLYDAMPKSLSQALSDHVTSILDTYPDNIARMKDGLASGSLPAEDGWDAIIARDESILAAAQQGKMRIHAVDAPALVQSKWEFSVTADHDGWSASGTSVTADFPALYAAFNTKNVEPGTSPYIGDYVFTW</sequence>
<dbReference type="Proteomes" id="UP000680714">
    <property type="component" value="Unassembled WGS sequence"/>
</dbReference>
<keyword evidence="3" id="KW-1185">Reference proteome</keyword>
<name>A0ABS5I9S3_9PROT</name>
<feature type="region of interest" description="Disordered" evidence="1">
    <location>
        <begin position="1"/>
        <end position="34"/>
    </location>
</feature>
<evidence type="ECO:0000313" key="2">
    <source>
        <dbReference type="EMBL" id="MBR9971174.1"/>
    </source>
</evidence>